<name>A0AA37NHD7_9BACT</name>
<comment type="caution">
    <text evidence="3">The sequence shown here is derived from an EMBL/GenBank/DDBJ whole genome shotgun (WGS) entry which is preliminary data.</text>
</comment>
<gene>
    <name evidence="3" type="ORF">CE91St3_04310</name>
    <name evidence="4" type="ORF">GMD92_06770</name>
</gene>
<evidence type="ECO:0000256" key="2">
    <source>
        <dbReference type="SAM" id="SignalP"/>
    </source>
</evidence>
<evidence type="ECO:0000313" key="5">
    <source>
        <dbReference type="Proteomes" id="UP000448908"/>
    </source>
</evidence>
<evidence type="ECO:0000313" key="4">
    <source>
        <dbReference type="EMBL" id="MTU68783.1"/>
    </source>
</evidence>
<accession>A0AA37NHD7</accession>
<dbReference type="Proteomes" id="UP000448908">
    <property type="component" value="Unassembled WGS sequence"/>
</dbReference>
<feature type="signal peptide" evidence="2">
    <location>
        <begin position="1"/>
        <end position="22"/>
    </location>
</feature>
<dbReference type="EMBL" id="WNDA01000008">
    <property type="protein sequence ID" value="MTU68783.1"/>
    <property type="molecule type" value="Genomic_DNA"/>
</dbReference>
<dbReference type="GeneID" id="49204422"/>
<protein>
    <submittedName>
        <fullName evidence="3">Uncharacterized protein</fullName>
    </submittedName>
</protein>
<dbReference type="AlphaFoldDB" id="A0AA37NHD7"/>
<dbReference type="EMBL" id="BQNZ01000001">
    <property type="protein sequence ID" value="GKH70568.1"/>
    <property type="molecule type" value="Genomic_DNA"/>
</dbReference>
<organism evidence="3 6">
    <name type="scientific">Parabacteroides merdae</name>
    <dbReference type="NCBI Taxonomy" id="46503"/>
    <lineage>
        <taxon>Bacteria</taxon>
        <taxon>Pseudomonadati</taxon>
        <taxon>Bacteroidota</taxon>
        <taxon>Bacteroidia</taxon>
        <taxon>Bacteroidales</taxon>
        <taxon>Tannerellaceae</taxon>
        <taxon>Parabacteroides</taxon>
    </lineage>
</organism>
<feature type="region of interest" description="Disordered" evidence="1">
    <location>
        <begin position="63"/>
        <end position="89"/>
    </location>
</feature>
<proteinExistence type="predicted"/>
<dbReference type="Proteomes" id="UP001055114">
    <property type="component" value="Unassembled WGS sequence"/>
</dbReference>
<feature type="compositionally biased region" description="Acidic residues" evidence="1">
    <location>
        <begin position="63"/>
        <end position="73"/>
    </location>
</feature>
<evidence type="ECO:0000256" key="1">
    <source>
        <dbReference type="SAM" id="MobiDB-lite"/>
    </source>
</evidence>
<sequence length="89" mass="10110">MKTTRTFIIVLTFACVSLLVNAQLSTNELPFSFRVENQHLFIQKNAQINSYKALLPKTVEELNTEDQENEGDNENVPPRFGYPIPVNGI</sequence>
<keyword evidence="2" id="KW-0732">Signal</keyword>
<reference evidence="3" key="2">
    <citation type="submission" date="2022-01" db="EMBL/GenBank/DDBJ databases">
        <title>Novel bile acid biosynthetic pathways are enriched in the microbiome of centenarians.</title>
        <authorList>
            <person name="Sato Y."/>
            <person name="Atarashi K."/>
            <person name="Plichta R.D."/>
            <person name="Arai Y."/>
            <person name="Sasajima S."/>
            <person name="Kearney M.S."/>
            <person name="Suda W."/>
            <person name="Takeshita K."/>
            <person name="Sasaki T."/>
            <person name="Okamoto S."/>
            <person name="Skelly N.A."/>
            <person name="Okamura Y."/>
            <person name="Vlamakis H."/>
            <person name="Li Y."/>
            <person name="Tanoue T."/>
            <person name="Takei H."/>
            <person name="Nittono H."/>
            <person name="Narushima S."/>
            <person name="Irie J."/>
            <person name="Itoh H."/>
            <person name="Moriya K."/>
            <person name="Sugiura Y."/>
            <person name="Suematsu M."/>
            <person name="Moritoki N."/>
            <person name="Shibata S."/>
            <person name="Littman R.D."/>
            <person name="Fischbach A.M."/>
            <person name="Uwamino Y."/>
            <person name="Inoue T."/>
            <person name="Honda A."/>
            <person name="Hattori M."/>
            <person name="Murai T."/>
            <person name="Xavier J.R."/>
            <person name="Hirose N."/>
            <person name="Honda K."/>
        </authorList>
    </citation>
    <scope>NUCLEOTIDE SEQUENCE</scope>
    <source>
        <strain evidence="3">CE91-St3</strain>
    </source>
</reference>
<dbReference type="RefSeq" id="WP_005634833.1">
    <property type="nucleotide sequence ID" value="NZ_BAABYG010000001.1"/>
</dbReference>
<evidence type="ECO:0000313" key="3">
    <source>
        <dbReference type="EMBL" id="GKH70568.1"/>
    </source>
</evidence>
<reference evidence="4 5" key="1">
    <citation type="journal article" date="2019" name="Nat. Med.">
        <title>A library of human gut bacterial isolates paired with longitudinal multiomics data enables mechanistic microbiome research.</title>
        <authorList>
            <person name="Poyet M."/>
            <person name="Groussin M."/>
            <person name="Gibbons S.M."/>
            <person name="Avila-Pacheco J."/>
            <person name="Jiang X."/>
            <person name="Kearney S.M."/>
            <person name="Perrotta A.R."/>
            <person name="Berdy B."/>
            <person name="Zhao S."/>
            <person name="Lieberman T.D."/>
            <person name="Swanson P.K."/>
            <person name="Smith M."/>
            <person name="Roesemann S."/>
            <person name="Alexander J.E."/>
            <person name="Rich S.A."/>
            <person name="Livny J."/>
            <person name="Vlamakis H."/>
            <person name="Clish C."/>
            <person name="Bullock K."/>
            <person name="Deik A."/>
            <person name="Scott J."/>
            <person name="Pierce K.A."/>
            <person name="Xavier R.J."/>
            <person name="Alm E.J."/>
        </authorList>
    </citation>
    <scope>NUCLEOTIDE SEQUENCE [LARGE SCALE GENOMIC DNA]</scope>
    <source>
        <strain evidence="4 5">BIOML-A16</strain>
    </source>
</reference>
<feature type="chain" id="PRO_5041400561" evidence="2">
    <location>
        <begin position="23"/>
        <end position="89"/>
    </location>
</feature>
<evidence type="ECO:0000313" key="6">
    <source>
        <dbReference type="Proteomes" id="UP001055114"/>
    </source>
</evidence>